<evidence type="ECO:0000313" key="1">
    <source>
        <dbReference type="EMBL" id="MBA0800766.1"/>
    </source>
</evidence>
<comment type="caution">
    <text evidence="1">The sequence shown here is derived from an EMBL/GenBank/DDBJ whole genome shotgun (WGS) entry which is preliminary data.</text>
</comment>
<proteinExistence type="predicted"/>
<evidence type="ECO:0000313" key="2">
    <source>
        <dbReference type="Proteomes" id="UP000593560"/>
    </source>
</evidence>
<dbReference type="EMBL" id="JABFAD010000006">
    <property type="protein sequence ID" value="MBA0800766.1"/>
    <property type="molecule type" value="Genomic_DNA"/>
</dbReference>
<dbReference type="Proteomes" id="UP000593560">
    <property type="component" value="Unassembled WGS sequence"/>
</dbReference>
<protein>
    <submittedName>
        <fullName evidence="1">Uncharacterized protein</fullName>
    </submittedName>
</protein>
<gene>
    <name evidence="1" type="ORF">Gohar_011181</name>
</gene>
<organism evidence="1 2">
    <name type="scientific">Gossypium harknessii</name>
    <dbReference type="NCBI Taxonomy" id="34285"/>
    <lineage>
        <taxon>Eukaryota</taxon>
        <taxon>Viridiplantae</taxon>
        <taxon>Streptophyta</taxon>
        <taxon>Embryophyta</taxon>
        <taxon>Tracheophyta</taxon>
        <taxon>Spermatophyta</taxon>
        <taxon>Magnoliopsida</taxon>
        <taxon>eudicotyledons</taxon>
        <taxon>Gunneridae</taxon>
        <taxon>Pentapetalae</taxon>
        <taxon>rosids</taxon>
        <taxon>malvids</taxon>
        <taxon>Malvales</taxon>
        <taxon>Malvaceae</taxon>
        <taxon>Malvoideae</taxon>
        <taxon>Gossypium</taxon>
    </lineage>
</organism>
<accession>A0A7J9GT61</accession>
<keyword evidence="2" id="KW-1185">Reference proteome</keyword>
<dbReference type="OrthoDB" id="537033at2759"/>
<sequence length="23" mass="2610">MWSLDCIMGTGYCTSCYCPPCKF</sequence>
<dbReference type="AlphaFoldDB" id="A0A7J9GT61"/>
<name>A0A7J9GT61_9ROSI</name>
<reference evidence="1 2" key="1">
    <citation type="journal article" date="2019" name="Genome Biol. Evol.">
        <title>Insights into the evolution of the New World diploid cottons (Gossypium, subgenus Houzingenia) based on genome sequencing.</title>
        <authorList>
            <person name="Grover C.E."/>
            <person name="Arick M.A. 2nd"/>
            <person name="Thrash A."/>
            <person name="Conover J.L."/>
            <person name="Sanders W.S."/>
            <person name="Peterson D.G."/>
            <person name="Frelichowski J.E."/>
            <person name="Scheffler J.A."/>
            <person name="Scheffler B.E."/>
            <person name="Wendel J.F."/>
        </authorList>
    </citation>
    <scope>NUCLEOTIDE SEQUENCE [LARGE SCALE GENOMIC DNA]</scope>
    <source>
        <strain evidence="1">0</strain>
        <tissue evidence="1">Leaf</tissue>
    </source>
</reference>